<evidence type="ECO:0000313" key="1">
    <source>
        <dbReference type="EMBL" id="QHT06618.1"/>
    </source>
</evidence>
<protein>
    <submittedName>
        <fullName evidence="1">Uncharacterized protein</fullName>
    </submittedName>
</protein>
<reference evidence="1" key="1">
    <citation type="journal article" date="2020" name="Nature">
        <title>Giant virus diversity and host interactions through global metagenomics.</title>
        <authorList>
            <person name="Schulz F."/>
            <person name="Roux S."/>
            <person name="Paez-Espino D."/>
            <person name="Jungbluth S."/>
            <person name="Walsh D.A."/>
            <person name="Denef V.J."/>
            <person name="McMahon K.D."/>
            <person name="Konstantinidis K.T."/>
            <person name="Eloe-Fadrosh E.A."/>
            <person name="Kyrpides N.C."/>
            <person name="Woyke T."/>
        </authorList>
    </citation>
    <scope>NUCLEOTIDE SEQUENCE</scope>
    <source>
        <strain evidence="1">GVMAG-M-3300021425-30</strain>
    </source>
</reference>
<organism evidence="1">
    <name type="scientific">viral metagenome</name>
    <dbReference type="NCBI Taxonomy" id="1070528"/>
    <lineage>
        <taxon>unclassified sequences</taxon>
        <taxon>metagenomes</taxon>
        <taxon>organismal metagenomes</taxon>
    </lineage>
</organism>
<sequence length="80" mass="9382">MNKGKIKTYGKKALTIITQNKLQYYAPLEDVEELIYPFLVEPFKTIPVKFDINYKEWSGSANGRKRYFAYNVKISDEIVI</sequence>
<accession>A0A6C0CPX4</accession>
<proteinExistence type="predicted"/>
<dbReference type="AlphaFoldDB" id="A0A6C0CPX4"/>
<dbReference type="EMBL" id="MN739471">
    <property type="protein sequence ID" value="QHT06618.1"/>
    <property type="molecule type" value="Genomic_DNA"/>
</dbReference>
<name>A0A6C0CPX4_9ZZZZ</name>